<dbReference type="RefSeq" id="WP_343881844.1">
    <property type="nucleotide sequence ID" value="NZ_BAAAFO010000002.1"/>
</dbReference>
<dbReference type="EMBL" id="BAAAFO010000002">
    <property type="protein sequence ID" value="GAA0250938.1"/>
    <property type="molecule type" value="Genomic_DNA"/>
</dbReference>
<keyword evidence="2" id="KW-1185">Reference proteome</keyword>
<sequence length="312" mass="36288">MSSSKTGKSVENALVTGEPTTRFFYEFHGERTVDPLLLVNNGIDLWQEQVDRATDVDNWNLWDFAESLLEDRRETPVYSWTEWLRYHIITGDIYPDNWAPSKPYPYKGLLVSAIYFQEARRLCLEGNRDRAWHLLPIAYYYLGMNTTASVKQNASRAARLLHSRRSEKLRALVLGALELIERRGSARSIKEAKDEVYNLIEKKKGSVKEWLDEFDASIPEKTKGRTQDNFKNDVMVRLRNLLDTWSMPSGPYPDISEAFSKFSKKRRAPKGSARRNRVNGEEIKSVEKRYFLRIVNILDDDEALIVKFLLQD</sequence>
<name>A0ABP3E5R3_9GAMM</name>
<organism evidence="1 2">
    <name type="scientific">Rhodanobacter caeni</name>
    <dbReference type="NCBI Taxonomy" id="657654"/>
    <lineage>
        <taxon>Bacteria</taxon>
        <taxon>Pseudomonadati</taxon>
        <taxon>Pseudomonadota</taxon>
        <taxon>Gammaproteobacteria</taxon>
        <taxon>Lysobacterales</taxon>
        <taxon>Rhodanobacteraceae</taxon>
        <taxon>Rhodanobacter</taxon>
    </lineage>
</organism>
<evidence type="ECO:0000313" key="1">
    <source>
        <dbReference type="EMBL" id="GAA0250938.1"/>
    </source>
</evidence>
<accession>A0ABP3E5R3</accession>
<comment type="caution">
    <text evidence="1">The sequence shown here is derived from an EMBL/GenBank/DDBJ whole genome shotgun (WGS) entry which is preliminary data.</text>
</comment>
<dbReference type="Proteomes" id="UP001500657">
    <property type="component" value="Unassembled WGS sequence"/>
</dbReference>
<gene>
    <name evidence="1" type="ORF">GCM10009126_15480</name>
</gene>
<reference evidence="2" key="1">
    <citation type="journal article" date="2019" name="Int. J. Syst. Evol. Microbiol.">
        <title>The Global Catalogue of Microorganisms (GCM) 10K type strain sequencing project: providing services to taxonomists for standard genome sequencing and annotation.</title>
        <authorList>
            <consortium name="The Broad Institute Genomics Platform"/>
            <consortium name="The Broad Institute Genome Sequencing Center for Infectious Disease"/>
            <person name="Wu L."/>
            <person name="Ma J."/>
        </authorList>
    </citation>
    <scope>NUCLEOTIDE SEQUENCE [LARGE SCALE GENOMIC DNA]</scope>
    <source>
        <strain evidence="2">JCM 16242</strain>
    </source>
</reference>
<protein>
    <submittedName>
        <fullName evidence="1">Uncharacterized protein</fullName>
    </submittedName>
</protein>
<proteinExistence type="predicted"/>
<evidence type="ECO:0000313" key="2">
    <source>
        <dbReference type="Proteomes" id="UP001500657"/>
    </source>
</evidence>